<proteinExistence type="predicted"/>
<feature type="region of interest" description="Disordered" evidence="1">
    <location>
        <begin position="197"/>
        <end position="216"/>
    </location>
</feature>
<reference evidence="2 3" key="1">
    <citation type="submission" date="2012-06" db="EMBL/GenBank/DDBJ databases">
        <title>Finished chromosome of genome of Crinalium epipsammum PCC 9333.</title>
        <authorList>
            <consortium name="US DOE Joint Genome Institute"/>
            <person name="Gugger M."/>
            <person name="Coursin T."/>
            <person name="Rippka R."/>
            <person name="Tandeau De Marsac N."/>
            <person name="Huntemann M."/>
            <person name="Wei C.-L."/>
            <person name="Han J."/>
            <person name="Detter J.C."/>
            <person name="Han C."/>
            <person name="Tapia R."/>
            <person name="Davenport K."/>
            <person name="Daligault H."/>
            <person name="Erkkila T."/>
            <person name="Gu W."/>
            <person name="Munk A.C.C."/>
            <person name="Teshima H."/>
            <person name="Xu Y."/>
            <person name="Chain P."/>
            <person name="Chen A."/>
            <person name="Krypides N."/>
            <person name="Mavromatis K."/>
            <person name="Markowitz V."/>
            <person name="Szeto E."/>
            <person name="Ivanova N."/>
            <person name="Mikhailova N."/>
            <person name="Ovchinnikova G."/>
            <person name="Pagani I."/>
            <person name="Pati A."/>
            <person name="Goodwin L."/>
            <person name="Peters L."/>
            <person name="Pitluck S."/>
            <person name="Woyke T."/>
            <person name="Kerfeld C."/>
        </authorList>
    </citation>
    <scope>NUCLEOTIDE SEQUENCE [LARGE SCALE GENOMIC DNA]</scope>
    <source>
        <strain evidence="2 3">PCC 9333</strain>
    </source>
</reference>
<sequence length="619" mass="67967">MSPDINTASTTASPILELRTISNNEGLAAFNALFKNNQQAADTAAAQLKTHWNKWATAFDAQWFQATEINAQILIGKKLAQELENAKIKVAVVIKKALDGQQINSPVTPPQNPVSNEDAVVAFYSIFKSQQIADKEVAKLVTNWNKWASAFGGQWLAPAPENAKILAGRIIAKAIADKKTQVNNAIQQAIVGQQINSFSDTPTNDNSTPSNGNNSLEKLELAKDRTRVYKLFMKNALNLGAANGKLVFLYQGVQKSPYKQHIKQYPERLTEKPDGANVISSGETIVLKGSNKTVTFTPYPKIGQIPSIDKSLDFLHPDIKEACICIGSFVDGQIKTHWLGRNALNKGQFWSATKILPILNILSKINSKFPDSDIDNCLIKDQNKRKKNYPVYDLAVDVVSYGDAVATSNSVAAMFKRFETRPGLELWVQKITGNNNLEFRGGYGEPAFIDNPQIFDAKKGKVLLNAAAPTSAGNNLVTAYDLTRFISMLGWHPHLAPALRLPGAQWHSLESIIRAMGTDAARYTDLAIKVLGIDSLISSPVIISKLGNGYSDSNKRHEIVYIAFVQFIDQIPKLQGQPAKLRTLSIALRGASNNLAQLDSRMATEVAEIMRRLVTEELA</sequence>
<dbReference type="HOGENOM" id="CLU_028464_0_0_3"/>
<gene>
    <name evidence="2" type="ORF">Cri9333_0094</name>
</gene>
<dbReference type="EMBL" id="CP003620">
    <property type="protein sequence ID" value="AFZ11094.1"/>
    <property type="molecule type" value="Genomic_DNA"/>
</dbReference>
<evidence type="ECO:0000256" key="1">
    <source>
        <dbReference type="SAM" id="MobiDB-lite"/>
    </source>
</evidence>
<dbReference type="eggNOG" id="COG3409">
    <property type="taxonomic scope" value="Bacteria"/>
</dbReference>
<dbReference type="RefSeq" id="WP_015201238.1">
    <property type="nucleotide sequence ID" value="NC_019753.1"/>
</dbReference>
<dbReference type="Proteomes" id="UP000010472">
    <property type="component" value="Chromosome"/>
</dbReference>
<evidence type="ECO:0000313" key="3">
    <source>
        <dbReference type="Proteomes" id="UP000010472"/>
    </source>
</evidence>
<dbReference type="AlphaFoldDB" id="K9VU70"/>
<protein>
    <submittedName>
        <fullName evidence="2">Uncharacterized protein</fullName>
    </submittedName>
</protein>
<name>K9VU70_9CYAN</name>
<organism evidence="2 3">
    <name type="scientific">Crinalium epipsammum PCC 9333</name>
    <dbReference type="NCBI Taxonomy" id="1173022"/>
    <lineage>
        <taxon>Bacteria</taxon>
        <taxon>Bacillati</taxon>
        <taxon>Cyanobacteriota</taxon>
        <taxon>Cyanophyceae</taxon>
        <taxon>Gomontiellales</taxon>
        <taxon>Gomontiellaceae</taxon>
        <taxon>Crinalium</taxon>
    </lineage>
</organism>
<evidence type="ECO:0000313" key="2">
    <source>
        <dbReference type="EMBL" id="AFZ11094.1"/>
    </source>
</evidence>
<dbReference type="KEGG" id="cep:Cri9333_0094"/>
<accession>K9VU70</accession>
<keyword evidence="3" id="KW-1185">Reference proteome</keyword>
<dbReference type="PATRIC" id="fig|1173022.3.peg.102"/>